<organism evidence="1">
    <name type="scientific">freshwater metagenome</name>
    <dbReference type="NCBI Taxonomy" id="449393"/>
    <lineage>
        <taxon>unclassified sequences</taxon>
        <taxon>metagenomes</taxon>
        <taxon>ecological metagenomes</taxon>
    </lineage>
</organism>
<dbReference type="EMBL" id="JNSL01000109">
    <property type="protein sequence ID" value="KGA15569.1"/>
    <property type="molecule type" value="Genomic_DNA"/>
</dbReference>
<gene>
    <name evidence="1" type="ORF">GM51_14545</name>
</gene>
<name>A0A094Q0M0_9ZZZZ</name>
<dbReference type="AlphaFoldDB" id="A0A094Q0M0"/>
<evidence type="ECO:0000313" key="1">
    <source>
        <dbReference type="EMBL" id="KGA15569.1"/>
    </source>
</evidence>
<accession>A0A094Q0M0</accession>
<comment type="caution">
    <text evidence="1">The sequence shown here is derived from an EMBL/GenBank/DDBJ whole genome shotgun (WGS) entry which is preliminary data.</text>
</comment>
<protein>
    <submittedName>
        <fullName evidence="1">Uncharacterized protein</fullName>
    </submittedName>
</protein>
<sequence>MQNTLPAVLATPNGSLNYVLDSGDKGSHDWVYWPRLTAISSLALRTAVDASAA</sequence>
<proteinExistence type="predicted"/>
<reference evidence="1" key="1">
    <citation type="submission" date="2014-06" db="EMBL/GenBank/DDBJ databases">
        <title>Key roles for freshwater Actinobacteria revealed by deep metagenomic sequencing.</title>
        <authorList>
            <person name="Ghai R."/>
            <person name="Mizuno C.M."/>
            <person name="Picazo A."/>
            <person name="Camacho A."/>
            <person name="Rodriguez-Valera F."/>
        </authorList>
    </citation>
    <scope>NUCLEOTIDE SEQUENCE</scope>
</reference>